<evidence type="ECO:0000256" key="12">
    <source>
        <dbReference type="SAM" id="MobiDB-lite"/>
    </source>
</evidence>
<feature type="compositionally biased region" description="Polar residues" evidence="12">
    <location>
        <begin position="115"/>
        <end position="125"/>
    </location>
</feature>
<dbReference type="GO" id="GO:0005634">
    <property type="term" value="C:nucleus"/>
    <property type="evidence" value="ECO:0007669"/>
    <property type="project" value="UniProtKB-SubCell"/>
</dbReference>
<dbReference type="FunFam" id="3.30.160.60:FF:000019">
    <property type="entry name" value="GLI family zinc finger 3"/>
    <property type="match status" value="1"/>
</dbReference>
<reference evidence="14" key="1">
    <citation type="submission" date="2023-03" db="EMBL/GenBank/DDBJ databases">
        <title>Electrophorus voltai genome.</title>
        <authorList>
            <person name="Bian C."/>
        </authorList>
    </citation>
    <scope>NUCLEOTIDE SEQUENCE</scope>
    <source>
        <strain evidence="14">CB-2022</strain>
        <tissue evidence="14">Muscle</tissue>
    </source>
</reference>
<dbReference type="InterPro" id="IPR036236">
    <property type="entry name" value="Znf_C2H2_sf"/>
</dbReference>
<evidence type="ECO:0000256" key="4">
    <source>
        <dbReference type="ARBA" id="ARBA00022737"/>
    </source>
</evidence>
<keyword evidence="4" id="KW-0677">Repeat</keyword>
<accession>A0AAD9DYX9</accession>
<feature type="domain" description="C2H2-type" evidence="13">
    <location>
        <begin position="570"/>
        <end position="599"/>
    </location>
</feature>
<feature type="domain" description="C2H2-type" evidence="13">
    <location>
        <begin position="669"/>
        <end position="698"/>
    </location>
</feature>
<evidence type="ECO:0000259" key="13">
    <source>
        <dbReference type="PROSITE" id="PS50157"/>
    </source>
</evidence>
<feature type="region of interest" description="Disordered" evidence="12">
    <location>
        <begin position="85"/>
        <end position="125"/>
    </location>
</feature>
<keyword evidence="7" id="KW-0805">Transcription regulation</keyword>
<comment type="subcellular location">
    <subcellularLocation>
        <location evidence="1">Nucleus</location>
    </subcellularLocation>
</comment>
<dbReference type="GO" id="GO:0000981">
    <property type="term" value="F:DNA-binding transcription factor activity, RNA polymerase II-specific"/>
    <property type="evidence" value="ECO:0007669"/>
    <property type="project" value="TreeGrafter"/>
</dbReference>
<feature type="region of interest" description="Disordered" evidence="12">
    <location>
        <begin position="769"/>
        <end position="866"/>
    </location>
</feature>
<evidence type="ECO:0000313" key="14">
    <source>
        <dbReference type="EMBL" id="KAK1800790.1"/>
    </source>
</evidence>
<comment type="similarity">
    <text evidence="2">Belongs to the GLI C2H2-type zinc-finger protein family.</text>
</comment>
<evidence type="ECO:0000256" key="6">
    <source>
        <dbReference type="ARBA" id="ARBA00022833"/>
    </source>
</evidence>
<feature type="region of interest" description="Disordered" evidence="12">
    <location>
        <begin position="978"/>
        <end position="1000"/>
    </location>
</feature>
<keyword evidence="3" id="KW-0479">Metal-binding</keyword>
<feature type="non-terminal residue" evidence="14">
    <location>
        <position position="1000"/>
    </location>
</feature>
<dbReference type="Proteomes" id="UP001239994">
    <property type="component" value="Unassembled WGS sequence"/>
</dbReference>
<organism evidence="14 15">
    <name type="scientific">Electrophorus voltai</name>
    <dbReference type="NCBI Taxonomy" id="2609070"/>
    <lineage>
        <taxon>Eukaryota</taxon>
        <taxon>Metazoa</taxon>
        <taxon>Chordata</taxon>
        <taxon>Craniata</taxon>
        <taxon>Vertebrata</taxon>
        <taxon>Euteleostomi</taxon>
        <taxon>Actinopterygii</taxon>
        <taxon>Neopterygii</taxon>
        <taxon>Teleostei</taxon>
        <taxon>Ostariophysi</taxon>
        <taxon>Gymnotiformes</taxon>
        <taxon>Gymnotoidei</taxon>
        <taxon>Gymnotidae</taxon>
        <taxon>Electrophorus</taxon>
    </lineage>
</organism>
<feature type="non-terminal residue" evidence="14">
    <location>
        <position position="1"/>
    </location>
</feature>
<sequence length="1000" mass="106204">DAACGPLSSLPEAALREMNGKACNLLVSPSGVPQSLGATSGHHTPHIRVRATCPHSPPHYGTAPTGNAVVLPTLSLRRQVLTNGKHQSTLGIPRLSGQPSLPGPASNPGGVRPSGPQTGIKGSQSLVPNGKLLGQNGLSNLQVSSSAMVVQSLSPVCSAAVQVSVAPCPPHSLGLFVPFTDARSVLSRESLASTTLSLAESQSIRSSKLDWPHGYRVLPPLGQPNSCSQMADGAEHLSIPLGTAMSGATSASNPASLPAYLFKEDAHSPRHSGRPKKRALSVSPLSDGIAIDLNSIIRTSPTSLVAYIVGSQSSPASQPTPSPLQSEVCGHLLGVRGSCIPNPSFVNPSPKVSSTLAEALNSYCHPDTVASCMQRLEEGGSHDNQSGGSNLVVEHQHLSEQELPISHTAVAANSVSQNNLPMPAQPQLGRTATVKPLGLPRGAPPPYYSHHVHQSPVGHMGHARNPTDLRSAPPADNPRVQPLALGPMLEEDEGELEDSDGVHRCCWLDCSATYSHKEELVKHIEKLHMEQRKGEDFTCFWAGCPRRHKPFNARYKLLIHMRVHSGEKPNKCTFNGCHKAFSRLENLKIHLRSHTGEKPYTCQHPGCLKSFSNSSDRAKHQRTHLDTVSPGLPALHPCATILETSCHVEFLECLRATCACPCISVQKPYACQIQGCLKRYTDPSSLRKHVKSHSTKEQQARKKLRASTEVSREELSECLSIQPLQPSLSPLDLIPSDLCQHPGSASDAYTGVFCAGRCAQAADVHSPAPLPAVTPARPSPSGARFPLAPPPPPPPRRSGEGSARRHGLPAKPIPSVGHFKGAQRGPASGLAEPDASGYVLRDCSSDSGGPAAHGGDPTKTTIQSSRSEPGAVLQCLMVDSRGPGLKCHSLRFDDPGVQQPSSTPHNRPPPILPHSHHHMIAGQKQNSLPRDPNLSAASLSRRQDSFPSVCSPSYSDSPHTAKSVASSSMRLIPVLEDSLGPSVTTHREGDLNHRPLSRIT</sequence>
<dbReference type="PROSITE" id="PS00028">
    <property type="entry name" value="ZINC_FINGER_C2H2_1"/>
    <property type="match status" value="4"/>
</dbReference>
<proteinExistence type="inferred from homology"/>
<keyword evidence="5 11" id="KW-0863">Zinc-finger</keyword>
<evidence type="ECO:0000256" key="11">
    <source>
        <dbReference type="PROSITE-ProRule" id="PRU00042"/>
    </source>
</evidence>
<feature type="region of interest" description="Disordered" evidence="12">
    <location>
        <begin position="442"/>
        <end position="479"/>
    </location>
</feature>
<evidence type="ECO:0000256" key="2">
    <source>
        <dbReference type="ARBA" id="ARBA00010831"/>
    </source>
</evidence>
<keyword evidence="15" id="KW-1185">Reference proteome</keyword>
<feature type="region of interest" description="Disordered" evidence="12">
    <location>
        <begin position="687"/>
        <end position="707"/>
    </location>
</feature>
<dbReference type="InterPro" id="IPR043359">
    <property type="entry name" value="GLI-like"/>
</dbReference>
<protein>
    <recommendedName>
        <fullName evidence="13">C2H2-type domain-containing protein</fullName>
    </recommendedName>
</protein>
<dbReference type="SMART" id="SM00355">
    <property type="entry name" value="ZnF_C2H2"/>
    <property type="match status" value="5"/>
</dbReference>
<name>A0AAD9DYX9_9TELE</name>
<dbReference type="FunFam" id="3.30.160.60:FF:000036">
    <property type="entry name" value="GLI family zinc finger 3"/>
    <property type="match status" value="1"/>
</dbReference>
<dbReference type="PANTHER" id="PTHR45718">
    <property type="entry name" value="TRANSCRIPTIONAL ACTIVATOR CUBITUS INTERRUPTUS"/>
    <property type="match status" value="1"/>
</dbReference>
<feature type="compositionally biased region" description="Pro residues" evidence="12">
    <location>
        <begin position="787"/>
        <end position="796"/>
    </location>
</feature>
<evidence type="ECO:0000256" key="9">
    <source>
        <dbReference type="ARBA" id="ARBA00023163"/>
    </source>
</evidence>
<keyword evidence="6" id="KW-0862">Zinc</keyword>
<dbReference type="Pfam" id="PF00096">
    <property type="entry name" value="zf-C2H2"/>
    <property type="match status" value="2"/>
</dbReference>
<keyword evidence="10" id="KW-0539">Nucleus</keyword>
<dbReference type="GO" id="GO:0008270">
    <property type="term" value="F:zinc ion binding"/>
    <property type="evidence" value="ECO:0007669"/>
    <property type="project" value="UniProtKB-KW"/>
</dbReference>
<comment type="caution">
    <text evidence="14">The sequence shown here is derived from an EMBL/GenBank/DDBJ whole genome shotgun (WGS) entry which is preliminary data.</text>
</comment>
<dbReference type="Pfam" id="PF23561">
    <property type="entry name" value="zf-C2H2_15"/>
    <property type="match status" value="1"/>
</dbReference>
<dbReference type="InterPro" id="IPR056436">
    <property type="entry name" value="Znf-C2H2_ZIC1-5/GLI1-3-like"/>
</dbReference>
<feature type="region of interest" description="Disordered" evidence="12">
    <location>
        <begin position="887"/>
        <end position="966"/>
    </location>
</feature>
<dbReference type="PANTHER" id="PTHR45718:SF1">
    <property type="entry name" value="ZINC FINGER PROTEIN GLIS3"/>
    <property type="match status" value="1"/>
</dbReference>
<dbReference type="SUPFAM" id="SSF57667">
    <property type="entry name" value="beta-beta-alpha zinc fingers"/>
    <property type="match status" value="4"/>
</dbReference>
<feature type="compositionally biased region" description="Polar residues" evidence="12">
    <location>
        <begin position="935"/>
        <end position="966"/>
    </location>
</feature>
<feature type="domain" description="C2H2-type" evidence="13">
    <location>
        <begin position="600"/>
        <end position="624"/>
    </location>
</feature>
<dbReference type="InterPro" id="IPR013087">
    <property type="entry name" value="Znf_C2H2_type"/>
</dbReference>
<gene>
    <name evidence="14" type="ORF">P4O66_005973</name>
</gene>
<dbReference type="EMBL" id="JAROKS010000010">
    <property type="protein sequence ID" value="KAK1800790.1"/>
    <property type="molecule type" value="Genomic_DNA"/>
</dbReference>
<evidence type="ECO:0000256" key="8">
    <source>
        <dbReference type="ARBA" id="ARBA00023125"/>
    </source>
</evidence>
<evidence type="ECO:0000256" key="10">
    <source>
        <dbReference type="ARBA" id="ARBA00023242"/>
    </source>
</evidence>
<keyword evidence="9" id="KW-0804">Transcription</keyword>
<dbReference type="FunFam" id="3.30.160.60:FF:000048">
    <property type="entry name" value="GLI family zinc finger 3"/>
    <property type="match status" value="1"/>
</dbReference>
<evidence type="ECO:0000256" key="5">
    <source>
        <dbReference type="ARBA" id="ARBA00022771"/>
    </source>
</evidence>
<dbReference type="Gene3D" id="3.30.160.60">
    <property type="entry name" value="Classic Zinc Finger"/>
    <property type="match status" value="5"/>
</dbReference>
<evidence type="ECO:0000313" key="15">
    <source>
        <dbReference type="Proteomes" id="UP001239994"/>
    </source>
</evidence>
<feature type="domain" description="C2H2-type" evidence="13">
    <location>
        <begin position="542"/>
        <end position="569"/>
    </location>
</feature>
<dbReference type="AlphaFoldDB" id="A0AAD9DYX9"/>
<keyword evidence="8" id="KW-0238">DNA-binding</keyword>
<evidence type="ECO:0000256" key="3">
    <source>
        <dbReference type="ARBA" id="ARBA00022723"/>
    </source>
</evidence>
<dbReference type="GO" id="GO:0000978">
    <property type="term" value="F:RNA polymerase II cis-regulatory region sequence-specific DNA binding"/>
    <property type="evidence" value="ECO:0007669"/>
    <property type="project" value="TreeGrafter"/>
</dbReference>
<feature type="domain" description="C2H2-type" evidence="13">
    <location>
        <begin position="503"/>
        <end position="533"/>
    </location>
</feature>
<evidence type="ECO:0000256" key="7">
    <source>
        <dbReference type="ARBA" id="ARBA00023015"/>
    </source>
</evidence>
<dbReference type="FunFam" id="3.30.160.60:FF:000031">
    <property type="entry name" value="GLI family zinc finger 3"/>
    <property type="match status" value="1"/>
</dbReference>
<dbReference type="PROSITE" id="PS50157">
    <property type="entry name" value="ZINC_FINGER_C2H2_2"/>
    <property type="match status" value="5"/>
</dbReference>
<evidence type="ECO:0000256" key="1">
    <source>
        <dbReference type="ARBA" id="ARBA00004123"/>
    </source>
</evidence>